<dbReference type="EMBL" id="JAODIM010000043">
    <property type="protein sequence ID" value="MCU5779411.1"/>
    <property type="molecule type" value="Genomic_DNA"/>
</dbReference>
<comment type="similarity">
    <text evidence="1">Belongs to the UPF0339 family. Duplicated subfamily.</text>
</comment>
<dbReference type="InterPro" id="IPR051141">
    <property type="entry name" value="UPF0339_domain"/>
</dbReference>
<evidence type="ECO:0000313" key="3">
    <source>
        <dbReference type="EMBL" id="MCU5779411.1"/>
    </source>
</evidence>
<comment type="caution">
    <text evidence="3">The sequence shown here is derived from an EMBL/GenBank/DDBJ whole genome shotgun (WGS) entry which is preliminary data.</text>
</comment>
<dbReference type="SUPFAM" id="SSF160113">
    <property type="entry name" value="YegP-like"/>
    <property type="match status" value="1"/>
</dbReference>
<dbReference type="AlphaFoldDB" id="A0A9J6PSM0"/>
<name>A0A9J6PSM0_9GAMM</name>
<dbReference type="PANTHER" id="PTHR40606">
    <property type="match status" value="1"/>
</dbReference>
<reference evidence="3" key="1">
    <citation type="submission" date="2022-09" db="EMBL/GenBank/DDBJ databases">
        <title>Winslowiella arboricola sp. nov., isolated from bleeding cankers on broadleaf hosts.</title>
        <authorList>
            <person name="Brady C."/>
            <person name="Kaur S."/>
            <person name="Crampton B."/>
            <person name="Maddock D."/>
            <person name="Arnold D."/>
            <person name="Denman S."/>
        </authorList>
    </citation>
    <scope>NUCLEOTIDE SEQUENCE</scope>
    <source>
        <strain evidence="3">BAC 15a-03b</strain>
    </source>
</reference>
<organism evidence="3 4">
    <name type="scientific">Winslowiella arboricola</name>
    <dbReference type="NCBI Taxonomy" id="2978220"/>
    <lineage>
        <taxon>Bacteria</taxon>
        <taxon>Pseudomonadati</taxon>
        <taxon>Pseudomonadota</taxon>
        <taxon>Gammaproteobacteria</taxon>
        <taxon>Enterobacterales</taxon>
        <taxon>Erwiniaceae</taxon>
        <taxon>Winslowiella</taxon>
    </lineage>
</organism>
<proteinExistence type="inferred from homology"/>
<feature type="domain" description="DUF1508" evidence="2">
    <location>
        <begin position="15"/>
        <end position="60"/>
    </location>
</feature>
<keyword evidence="4" id="KW-1185">Reference proteome</keyword>
<accession>A0A9J6PSM0</accession>
<gene>
    <name evidence="3" type="ORF">N5923_18165</name>
</gene>
<evidence type="ECO:0000256" key="1">
    <source>
        <dbReference type="ARBA" id="ARBA00007576"/>
    </source>
</evidence>
<dbReference type="Pfam" id="PF07411">
    <property type="entry name" value="DUF1508"/>
    <property type="match status" value="1"/>
</dbReference>
<evidence type="ECO:0000313" key="4">
    <source>
        <dbReference type="Proteomes" id="UP001064262"/>
    </source>
</evidence>
<dbReference type="PANTHER" id="PTHR40606:SF1">
    <property type="entry name" value="UPF0339 PROTEIN YEGP"/>
    <property type="match status" value="1"/>
</dbReference>
<dbReference type="Gene3D" id="3.30.160.160">
    <property type="entry name" value="YegP-like"/>
    <property type="match status" value="1"/>
</dbReference>
<dbReference type="Proteomes" id="UP001064262">
    <property type="component" value="Unassembled WGS sequence"/>
</dbReference>
<evidence type="ECO:0000259" key="2">
    <source>
        <dbReference type="Pfam" id="PF07411"/>
    </source>
</evidence>
<sequence>MGYYVIKKGQPSLFDQKYYFVLKADNHEVIATSEMYSSKQAAQNGIASVQKNGSSTVIRDET</sequence>
<dbReference type="RefSeq" id="WP_267144965.1">
    <property type="nucleotide sequence ID" value="NZ_JAODIL010000082.1"/>
</dbReference>
<protein>
    <submittedName>
        <fullName evidence="3">YegP family protein</fullName>
    </submittedName>
</protein>
<dbReference type="InterPro" id="IPR036913">
    <property type="entry name" value="YegP-like_sf"/>
</dbReference>
<dbReference type="InterPro" id="IPR010879">
    <property type="entry name" value="DUF1508"/>
</dbReference>